<keyword evidence="8" id="KW-0496">Mitochondrion</keyword>
<evidence type="ECO:0000256" key="8">
    <source>
        <dbReference type="ARBA" id="ARBA00023128"/>
    </source>
</evidence>
<dbReference type="GO" id="GO:0006783">
    <property type="term" value="P:heme biosynthetic process"/>
    <property type="evidence" value="ECO:0007669"/>
    <property type="project" value="UniProtKB-KW"/>
</dbReference>
<sequence>MKSCILSAMRPRTAASALVVSSSSRTIATTSATGSSAALVSKGTTGQNDAQQRQDSSTSASSIRTLATVSSSLSTPSTTARPPTAILLMNMGGPSTLDETGDFLSRLFHDRELIQLPFQKRLAPLIAARRTPKIREQYAKIGGGSPILRWTQTQGQAMAKMLDELHPETAPHKAYTAFRYARPLTDQALDEMARDGVTRAVGFTQYPQYSCSTTGSSLNELFREIQKRKADGKPEGNIEWSLIDRWPTFPGLIEAFAGLIKTKLGELPEGVRHTTPIMFSAHSLPMQIVSGRGDPYPAEVAATVSAVMTRLGWSNPYRVTWQSQVGPSAWLGPQTSDTIKGWAKQGHKHVLAVPIAFTSDHIETLYELDIELQEEAEEHGIELKRVSSLNDDPTFLRALADLAASHLSAHDASPKSFTDALGHKHEPGQSVWNQGHTSTQMLLRCPGCTNATCSEAKAFFGKRELVPSSESSA</sequence>
<keyword evidence="11" id="KW-0456">Lyase</keyword>
<keyword evidence="19" id="KW-1185">Reference proteome</keyword>
<keyword evidence="12" id="KW-0627">Porphyrin biosynthesis</keyword>
<evidence type="ECO:0000256" key="1">
    <source>
        <dbReference type="ARBA" id="ARBA00004443"/>
    </source>
</evidence>
<dbReference type="SUPFAM" id="SSF53800">
    <property type="entry name" value="Chelatase"/>
    <property type="match status" value="1"/>
</dbReference>
<organism evidence="18 19">
    <name type="scientific">Tilletia horrida</name>
    <dbReference type="NCBI Taxonomy" id="155126"/>
    <lineage>
        <taxon>Eukaryota</taxon>
        <taxon>Fungi</taxon>
        <taxon>Dikarya</taxon>
        <taxon>Basidiomycota</taxon>
        <taxon>Ustilaginomycotina</taxon>
        <taxon>Exobasidiomycetes</taxon>
        <taxon>Tilletiales</taxon>
        <taxon>Tilletiaceae</taxon>
        <taxon>Tilletia</taxon>
    </lineage>
</organism>
<evidence type="ECO:0000256" key="2">
    <source>
        <dbReference type="ARBA" id="ARBA00004943"/>
    </source>
</evidence>
<evidence type="ECO:0000256" key="15">
    <source>
        <dbReference type="ARBA" id="ARBA00034332"/>
    </source>
</evidence>
<evidence type="ECO:0000256" key="9">
    <source>
        <dbReference type="ARBA" id="ARBA00023133"/>
    </source>
</evidence>
<dbReference type="EMBL" id="JAPDMZ010000078">
    <property type="protein sequence ID" value="KAK0551364.1"/>
    <property type="molecule type" value="Genomic_DNA"/>
</dbReference>
<evidence type="ECO:0000256" key="12">
    <source>
        <dbReference type="ARBA" id="ARBA00023244"/>
    </source>
</evidence>
<dbReference type="CDD" id="cd03411">
    <property type="entry name" value="Ferrochelatase_N"/>
    <property type="match status" value="1"/>
</dbReference>
<reference evidence="18" key="1">
    <citation type="journal article" date="2023" name="PhytoFront">
        <title>Draft Genome Resources of Seven Strains of Tilletia horrida, Causal Agent of Kernel Smut of Rice.</title>
        <authorList>
            <person name="Khanal S."/>
            <person name="Antony Babu S."/>
            <person name="Zhou X.G."/>
        </authorList>
    </citation>
    <scope>NUCLEOTIDE SEQUENCE</scope>
    <source>
        <strain evidence="18">TX6</strain>
    </source>
</reference>
<evidence type="ECO:0000256" key="7">
    <source>
        <dbReference type="ARBA" id="ARBA00023004"/>
    </source>
</evidence>
<evidence type="ECO:0000256" key="17">
    <source>
        <dbReference type="SAM" id="MobiDB-lite"/>
    </source>
</evidence>
<comment type="similarity">
    <text evidence="3 16">Belongs to the ferrochelatase family.</text>
</comment>
<evidence type="ECO:0000256" key="6">
    <source>
        <dbReference type="ARBA" id="ARBA00022946"/>
    </source>
</evidence>
<proteinExistence type="inferred from homology"/>
<evidence type="ECO:0000313" key="18">
    <source>
        <dbReference type="EMBL" id="KAK0551364.1"/>
    </source>
</evidence>
<dbReference type="PANTHER" id="PTHR11108:SF1">
    <property type="entry name" value="FERROCHELATASE, MITOCHONDRIAL"/>
    <property type="match status" value="1"/>
</dbReference>
<dbReference type="NCBIfam" id="TIGR00109">
    <property type="entry name" value="hemH"/>
    <property type="match status" value="1"/>
</dbReference>
<name>A0AAN6JU19_9BASI</name>
<evidence type="ECO:0000256" key="11">
    <source>
        <dbReference type="ARBA" id="ARBA00023239"/>
    </source>
</evidence>
<dbReference type="GO" id="GO:0004325">
    <property type="term" value="F:ferrochelatase activity"/>
    <property type="evidence" value="ECO:0007669"/>
    <property type="project" value="UniProtKB-EC"/>
</dbReference>
<keyword evidence="10" id="KW-0472">Membrane</keyword>
<evidence type="ECO:0000256" key="16">
    <source>
        <dbReference type="RuleBase" id="RU004185"/>
    </source>
</evidence>
<dbReference type="InterPro" id="IPR033644">
    <property type="entry name" value="Ferrochelatase_C"/>
</dbReference>
<comment type="subcellular location">
    <subcellularLocation>
        <location evidence="1">Mitochondrion inner membrane</location>
        <topology evidence="1">Peripheral membrane protein</topology>
        <orientation evidence="1">Matrix side</orientation>
    </subcellularLocation>
</comment>
<keyword evidence="6" id="KW-0809">Transit peptide</keyword>
<evidence type="ECO:0000256" key="3">
    <source>
        <dbReference type="ARBA" id="ARBA00007718"/>
    </source>
</evidence>
<keyword evidence="7" id="KW-0408">Iron</keyword>
<dbReference type="Proteomes" id="UP001176517">
    <property type="component" value="Unassembled WGS sequence"/>
</dbReference>
<dbReference type="Pfam" id="PF00762">
    <property type="entry name" value="Ferrochelatase"/>
    <property type="match status" value="1"/>
</dbReference>
<evidence type="ECO:0000256" key="13">
    <source>
        <dbReference type="ARBA" id="ARBA00029619"/>
    </source>
</evidence>
<dbReference type="CDD" id="cd00419">
    <property type="entry name" value="Ferrochelatase_C"/>
    <property type="match status" value="1"/>
</dbReference>
<dbReference type="HAMAP" id="MF_00323">
    <property type="entry name" value="Ferrochelatase"/>
    <property type="match status" value="1"/>
</dbReference>
<feature type="region of interest" description="Disordered" evidence="17">
    <location>
        <begin position="32"/>
        <end position="63"/>
    </location>
</feature>
<keyword evidence="9" id="KW-0350">Heme biosynthesis</keyword>
<evidence type="ECO:0000256" key="5">
    <source>
        <dbReference type="ARBA" id="ARBA00022792"/>
    </source>
</evidence>
<dbReference type="PANTHER" id="PTHR11108">
    <property type="entry name" value="FERROCHELATASE"/>
    <property type="match status" value="1"/>
</dbReference>
<comment type="caution">
    <text evidence="18">The sequence shown here is derived from an EMBL/GenBank/DDBJ whole genome shotgun (WGS) entry which is preliminary data.</text>
</comment>
<dbReference type="GO" id="GO:0005743">
    <property type="term" value="C:mitochondrial inner membrane"/>
    <property type="evidence" value="ECO:0007669"/>
    <property type="project" value="UniProtKB-SubCell"/>
</dbReference>
<evidence type="ECO:0000256" key="4">
    <source>
        <dbReference type="ARBA" id="ARBA00021249"/>
    </source>
</evidence>
<dbReference type="Gene3D" id="3.40.50.1400">
    <property type="match status" value="2"/>
</dbReference>
<protein>
    <recommendedName>
        <fullName evidence="4">Ferrochelatase, mitochondrial</fullName>
        <ecNumber evidence="15">4.98.1.1</ecNumber>
    </recommendedName>
    <alternativeName>
        <fullName evidence="14">Heme synthase</fullName>
    </alternativeName>
    <alternativeName>
        <fullName evidence="13">Protoheme ferro-lyase</fullName>
    </alternativeName>
</protein>
<evidence type="ECO:0000256" key="10">
    <source>
        <dbReference type="ARBA" id="ARBA00023136"/>
    </source>
</evidence>
<dbReference type="FunFam" id="3.40.50.1400:FF:000003">
    <property type="entry name" value="Ferrochelatase"/>
    <property type="match status" value="1"/>
</dbReference>
<dbReference type="InterPro" id="IPR001015">
    <property type="entry name" value="Ferrochelatase"/>
</dbReference>
<dbReference type="AlphaFoldDB" id="A0AAN6JU19"/>
<gene>
    <name evidence="18" type="primary">HEM15</name>
    <name evidence="18" type="ORF">OC846_003325</name>
</gene>
<feature type="compositionally biased region" description="Polar residues" evidence="17">
    <location>
        <begin position="42"/>
        <end position="63"/>
    </location>
</feature>
<dbReference type="EC" id="4.98.1.1" evidence="15"/>
<dbReference type="InterPro" id="IPR033659">
    <property type="entry name" value="Ferrochelatase_N"/>
</dbReference>
<accession>A0AAN6JU19</accession>
<keyword evidence="5" id="KW-0999">Mitochondrion inner membrane</keyword>
<evidence type="ECO:0000313" key="19">
    <source>
        <dbReference type="Proteomes" id="UP001176517"/>
    </source>
</evidence>
<comment type="pathway">
    <text evidence="2">Porphyrin-containing compound metabolism; protoheme biosynthesis; protoheme from protoporphyrin-IX: step 1/1.</text>
</comment>
<evidence type="ECO:0000256" key="14">
    <source>
        <dbReference type="ARBA" id="ARBA00032440"/>
    </source>
</evidence>